<keyword evidence="5 9" id="KW-0418">Kinase</keyword>
<evidence type="ECO:0000256" key="5">
    <source>
        <dbReference type="ARBA" id="ARBA00022777"/>
    </source>
</evidence>
<keyword evidence="3" id="KW-0808">Transferase</keyword>
<dbReference type="SUPFAM" id="SSF55874">
    <property type="entry name" value="ATPase domain of HSP90 chaperone/DNA topoisomerase II/histidine kinase"/>
    <property type="match status" value="1"/>
</dbReference>
<dbReference type="InterPro" id="IPR036890">
    <property type="entry name" value="HATPase_C_sf"/>
</dbReference>
<gene>
    <name evidence="9" type="ORF">SHI21_04835</name>
</gene>
<dbReference type="RefSeq" id="WP_323575070.1">
    <property type="nucleotide sequence ID" value="NZ_JAYGJQ010000001.1"/>
</dbReference>
<evidence type="ECO:0000313" key="10">
    <source>
        <dbReference type="Proteomes" id="UP001302274"/>
    </source>
</evidence>
<evidence type="ECO:0000256" key="2">
    <source>
        <dbReference type="ARBA" id="ARBA00012438"/>
    </source>
</evidence>
<organism evidence="9 10">
    <name type="scientific">Bacteriovorax antarcticus</name>
    <dbReference type="NCBI Taxonomy" id="3088717"/>
    <lineage>
        <taxon>Bacteria</taxon>
        <taxon>Pseudomonadati</taxon>
        <taxon>Bdellovibrionota</taxon>
        <taxon>Bacteriovoracia</taxon>
        <taxon>Bacteriovoracales</taxon>
        <taxon>Bacteriovoracaceae</taxon>
        <taxon>Bacteriovorax</taxon>
    </lineage>
</organism>
<accession>A0ABU5VR36</accession>
<dbReference type="EC" id="2.7.13.3" evidence="2"/>
<dbReference type="PRINTS" id="PR00344">
    <property type="entry name" value="BCTRLSENSOR"/>
</dbReference>
<evidence type="ECO:0000256" key="4">
    <source>
        <dbReference type="ARBA" id="ARBA00022741"/>
    </source>
</evidence>
<dbReference type="InterPro" id="IPR004358">
    <property type="entry name" value="Sig_transdc_His_kin-like_C"/>
</dbReference>
<evidence type="ECO:0000259" key="8">
    <source>
        <dbReference type="PROSITE" id="PS50109"/>
    </source>
</evidence>
<keyword evidence="10" id="KW-1185">Reference proteome</keyword>
<evidence type="ECO:0000313" key="9">
    <source>
        <dbReference type="EMBL" id="MEA9355510.1"/>
    </source>
</evidence>
<name>A0ABU5VR36_9BACT</name>
<keyword evidence="4" id="KW-0547">Nucleotide-binding</keyword>
<dbReference type="SMART" id="SM00387">
    <property type="entry name" value="HATPase_c"/>
    <property type="match status" value="1"/>
</dbReference>
<keyword evidence="7" id="KW-0902">Two-component regulatory system</keyword>
<dbReference type="InterPro" id="IPR003594">
    <property type="entry name" value="HATPase_dom"/>
</dbReference>
<evidence type="ECO:0000256" key="3">
    <source>
        <dbReference type="ARBA" id="ARBA00022679"/>
    </source>
</evidence>
<reference evidence="9 10" key="1">
    <citation type="submission" date="2023-11" db="EMBL/GenBank/DDBJ databases">
        <title>A Novel Polar Bacteriovorax (B. antarcticus) Isolated from the Biocrust in Antarctica.</title>
        <authorList>
            <person name="Mun W."/>
            <person name="Choi S.Y."/>
            <person name="Mitchell R.J."/>
        </authorList>
    </citation>
    <scope>NUCLEOTIDE SEQUENCE [LARGE SCALE GENOMIC DNA]</scope>
    <source>
        <strain evidence="9 10">PP10</strain>
    </source>
</reference>
<feature type="domain" description="Histidine kinase" evidence="8">
    <location>
        <begin position="182"/>
        <end position="391"/>
    </location>
</feature>
<dbReference type="GO" id="GO:0016301">
    <property type="term" value="F:kinase activity"/>
    <property type="evidence" value="ECO:0007669"/>
    <property type="project" value="UniProtKB-KW"/>
</dbReference>
<keyword evidence="6" id="KW-0067">ATP-binding</keyword>
<dbReference type="InterPro" id="IPR005467">
    <property type="entry name" value="His_kinase_dom"/>
</dbReference>
<protein>
    <recommendedName>
        <fullName evidence="2">histidine kinase</fullName>
        <ecNumber evidence="2">2.7.13.3</ecNumber>
    </recommendedName>
</protein>
<dbReference type="InterPro" id="IPR050351">
    <property type="entry name" value="BphY/WalK/GraS-like"/>
</dbReference>
<evidence type="ECO:0000256" key="1">
    <source>
        <dbReference type="ARBA" id="ARBA00000085"/>
    </source>
</evidence>
<dbReference type="PROSITE" id="PS50109">
    <property type="entry name" value="HIS_KIN"/>
    <property type="match status" value="1"/>
</dbReference>
<dbReference type="Gene3D" id="3.30.565.10">
    <property type="entry name" value="Histidine kinase-like ATPase, C-terminal domain"/>
    <property type="match status" value="1"/>
</dbReference>
<sequence length="392" mass="43485">MLYEFLLKNQEEILNLTSKKTLELAGKRSSSTQLEAGLPIFFEQLLDVLLLEREEHKIYESENQKVRLKNKGLMVKAADESDETSLAESSGRPDEAELAKTAKRHGEELLRLGYTLSHVVHAYGAICQAITELAVIKDAKITANEFHDFNRCLDIAIAGAVTGFSSDQNLKEANREVEHLGFLAHELRNALTSVNLSFQLIKRGTVATGGSTAQLVDKGLSRIEYLIDRSLTEVRMKIDPRVIIETGYLLQLVDQIVTTASIESQIKHQSLEINIDPKIVIKADQQLFYSAISNLIQNAIKYTRIGGKIEIRGRIVEQNIVIDVEDECGGLLTANAADLFKPFEQQHKNKQGLGLGLTIAQKAIELNLGTIKAKNLPGKGCIFTITLPNHTM</sequence>
<evidence type="ECO:0000256" key="7">
    <source>
        <dbReference type="ARBA" id="ARBA00023012"/>
    </source>
</evidence>
<comment type="caution">
    <text evidence="9">The sequence shown here is derived from an EMBL/GenBank/DDBJ whole genome shotgun (WGS) entry which is preliminary data.</text>
</comment>
<comment type="catalytic activity">
    <reaction evidence="1">
        <text>ATP + protein L-histidine = ADP + protein N-phospho-L-histidine.</text>
        <dbReference type="EC" id="2.7.13.3"/>
    </reaction>
</comment>
<dbReference type="Pfam" id="PF02518">
    <property type="entry name" value="HATPase_c"/>
    <property type="match status" value="1"/>
</dbReference>
<proteinExistence type="predicted"/>
<dbReference type="EMBL" id="JAYGJQ010000001">
    <property type="protein sequence ID" value="MEA9355510.1"/>
    <property type="molecule type" value="Genomic_DNA"/>
</dbReference>
<dbReference type="PANTHER" id="PTHR42878:SF7">
    <property type="entry name" value="SENSOR HISTIDINE KINASE GLRK"/>
    <property type="match status" value="1"/>
</dbReference>
<evidence type="ECO:0000256" key="6">
    <source>
        <dbReference type="ARBA" id="ARBA00022840"/>
    </source>
</evidence>
<dbReference type="CDD" id="cd00075">
    <property type="entry name" value="HATPase"/>
    <property type="match status" value="1"/>
</dbReference>
<dbReference type="Proteomes" id="UP001302274">
    <property type="component" value="Unassembled WGS sequence"/>
</dbReference>
<dbReference type="PANTHER" id="PTHR42878">
    <property type="entry name" value="TWO-COMPONENT HISTIDINE KINASE"/>
    <property type="match status" value="1"/>
</dbReference>